<dbReference type="EMBL" id="NARP01000006">
    <property type="protein sequence ID" value="OTQ00802.1"/>
    <property type="molecule type" value="Genomic_DNA"/>
</dbReference>
<accession>A0A242NK32</accession>
<reference evidence="3 4" key="1">
    <citation type="submission" date="2017-03" db="EMBL/GenBank/DDBJ databases">
        <title>Comparative genomics of honeybee gut symbionts reveal geographically distinct and subgroup specific antibiotic resistance.</title>
        <authorList>
            <person name="Ludvigsen J."/>
            <person name="Porcellato D."/>
            <person name="Labee-Lund T.M."/>
            <person name="Amdam G.V."/>
            <person name="Rudi K."/>
        </authorList>
    </citation>
    <scope>NUCLEOTIDE SEQUENCE [LARGE SCALE GENOMIC DNA]</scope>
    <source>
        <strain evidence="1 4">A-7-12</strain>
        <strain evidence="2 3">A-9-12</strain>
    </source>
</reference>
<dbReference type="SUPFAM" id="SSF46955">
    <property type="entry name" value="Putative DNA-binding domain"/>
    <property type="match status" value="1"/>
</dbReference>
<evidence type="ECO:0000313" key="1">
    <source>
        <dbReference type="EMBL" id="OTQ00802.1"/>
    </source>
</evidence>
<dbReference type="InterPro" id="IPR009061">
    <property type="entry name" value="DNA-bd_dom_put_sf"/>
</dbReference>
<dbReference type="Proteomes" id="UP000194977">
    <property type="component" value="Unassembled WGS sequence"/>
</dbReference>
<gene>
    <name evidence="2" type="ORF">B6C91_03450</name>
    <name evidence="1" type="ORF">B6D08_02955</name>
</gene>
<sequence>MREDNMGKLVLRKSDIMKMLSISESTLKRKIKAGDLPKPFKVGKNTSANLWRANDLQRFFDSKANQTTNP</sequence>
<dbReference type="OrthoDB" id="5298532at2"/>
<evidence type="ECO:0000313" key="3">
    <source>
        <dbReference type="Proteomes" id="UP000194800"/>
    </source>
</evidence>
<proteinExistence type="predicted"/>
<dbReference type="Proteomes" id="UP000194800">
    <property type="component" value="Unassembled WGS sequence"/>
</dbReference>
<dbReference type="EMBL" id="NART01000009">
    <property type="protein sequence ID" value="OTQ11090.1"/>
    <property type="molecule type" value="Genomic_DNA"/>
</dbReference>
<keyword evidence="3" id="KW-1185">Reference proteome</keyword>
<comment type="caution">
    <text evidence="1">The sequence shown here is derived from an EMBL/GenBank/DDBJ whole genome shotgun (WGS) entry which is preliminary data.</text>
</comment>
<protein>
    <recommendedName>
        <fullName evidence="5">AlpA family phage regulatory protein</fullName>
    </recommendedName>
</protein>
<evidence type="ECO:0000313" key="2">
    <source>
        <dbReference type="EMBL" id="OTQ11090.1"/>
    </source>
</evidence>
<dbReference type="Gene3D" id="1.10.238.160">
    <property type="match status" value="1"/>
</dbReference>
<organism evidence="1 4">
    <name type="scientific">Gilliamella apicola</name>
    <dbReference type="NCBI Taxonomy" id="1196095"/>
    <lineage>
        <taxon>Bacteria</taxon>
        <taxon>Pseudomonadati</taxon>
        <taxon>Pseudomonadota</taxon>
        <taxon>Gammaproteobacteria</taxon>
        <taxon>Orbales</taxon>
        <taxon>Orbaceae</taxon>
        <taxon>Gilliamella</taxon>
    </lineage>
</organism>
<dbReference type="AlphaFoldDB" id="A0A242NK32"/>
<evidence type="ECO:0000313" key="4">
    <source>
        <dbReference type="Proteomes" id="UP000194977"/>
    </source>
</evidence>
<evidence type="ECO:0008006" key="5">
    <source>
        <dbReference type="Google" id="ProtNLM"/>
    </source>
</evidence>
<name>A0A242NK32_9GAMM</name>